<dbReference type="OrthoDB" id="5238236at2759"/>
<protein>
    <recommendedName>
        <fullName evidence="2">DUF6604 domain-containing protein</fullName>
    </recommendedName>
</protein>
<dbReference type="RefSeq" id="XP_033667611.1">
    <property type="nucleotide sequence ID" value="XM_033806490.1"/>
</dbReference>
<dbReference type="EMBL" id="ML993595">
    <property type="protein sequence ID" value="KAF2166722.1"/>
    <property type="molecule type" value="Genomic_DNA"/>
</dbReference>
<feature type="domain" description="DUF6604" evidence="2">
    <location>
        <begin position="12"/>
        <end position="271"/>
    </location>
</feature>
<dbReference type="GeneID" id="54559762"/>
<evidence type="ECO:0000313" key="4">
    <source>
        <dbReference type="Proteomes" id="UP000799537"/>
    </source>
</evidence>
<feature type="region of interest" description="Disordered" evidence="1">
    <location>
        <begin position="184"/>
        <end position="208"/>
    </location>
</feature>
<dbReference type="Pfam" id="PF20253">
    <property type="entry name" value="DUF6604"/>
    <property type="match status" value="1"/>
</dbReference>
<dbReference type="PANTHER" id="PTHR38795:SF1">
    <property type="entry name" value="DUF6604 DOMAIN-CONTAINING PROTEIN"/>
    <property type="match status" value="1"/>
</dbReference>
<reference evidence="3" key="1">
    <citation type="journal article" date="2020" name="Stud. Mycol.">
        <title>101 Dothideomycetes genomes: a test case for predicting lifestyles and emergence of pathogens.</title>
        <authorList>
            <person name="Haridas S."/>
            <person name="Albert R."/>
            <person name="Binder M."/>
            <person name="Bloem J."/>
            <person name="Labutti K."/>
            <person name="Salamov A."/>
            <person name="Andreopoulos B."/>
            <person name="Baker S."/>
            <person name="Barry K."/>
            <person name="Bills G."/>
            <person name="Bluhm B."/>
            <person name="Cannon C."/>
            <person name="Castanera R."/>
            <person name="Culley D."/>
            <person name="Daum C."/>
            <person name="Ezra D."/>
            <person name="Gonzalez J."/>
            <person name="Henrissat B."/>
            <person name="Kuo A."/>
            <person name="Liang C."/>
            <person name="Lipzen A."/>
            <person name="Lutzoni F."/>
            <person name="Magnuson J."/>
            <person name="Mondo S."/>
            <person name="Nolan M."/>
            <person name="Ohm R."/>
            <person name="Pangilinan J."/>
            <person name="Park H.-J."/>
            <person name="Ramirez L."/>
            <person name="Alfaro M."/>
            <person name="Sun H."/>
            <person name="Tritt A."/>
            <person name="Yoshinaga Y."/>
            <person name="Zwiers L.-H."/>
            <person name="Turgeon B."/>
            <person name="Goodwin S."/>
            <person name="Spatafora J."/>
            <person name="Crous P."/>
            <person name="Grigoriev I."/>
        </authorList>
    </citation>
    <scope>NUCLEOTIDE SEQUENCE</scope>
    <source>
        <strain evidence="3">ATCC 36951</strain>
    </source>
</reference>
<feature type="compositionally biased region" description="Low complexity" evidence="1">
    <location>
        <begin position="61"/>
        <end position="71"/>
    </location>
</feature>
<name>A0A6A6CLB3_ZASCE</name>
<feature type="compositionally biased region" description="Basic and acidic residues" evidence="1">
    <location>
        <begin position="184"/>
        <end position="193"/>
    </location>
</feature>
<dbReference type="InterPro" id="IPR046539">
    <property type="entry name" value="DUF6604"/>
</dbReference>
<evidence type="ECO:0000259" key="2">
    <source>
        <dbReference type="Pfam" id="PF20253"/>
    </source>
</evidence>
<organism evidence="3 4">
    <name type="scientific">Zasmidium cellare ATCC 36951</name>
    <dbReference type="NCBI Taxonomy" id="1080233"/>
    <lineage>
        <taxon>Eukaryota</taxon>
        <taxon>Fungi</taxon>
        <taxon>Dikarya</taxon>
        <taxon>Ascomycota</taxon>
        <taxon>Pezizomycotina</taxon>
        <taxon>Dothideomycetes</taxon>
        <taxon>Dothideomycetidae</taxon>
        <taxon>Mycosphaerellales</taxon>
        <taxon>Mycosphaerellaceae</taxon>
        <taxon>Zasmidium</taxon>
    </lineage>
</organism>
<evidence type="ECO:0000256" key="1">
    <source>
        <dbReference type="SAM" id="MobiDB-lite"/>
    </source>
</evidence>
<evidence type="ECO:0000313" key="3">
    <source>
        <dbReference type="EMBL" id="KAF2166722.1"/>
    </source>
</evidence>
<gene>
    <name evidence="3" type="ORF">M409DRAFT_22778</name>
</gene>
<sequence length="795" mass="90271">MLPKSLYSSYEQYKTDSDYVANWLATTARTCGYVDHEAPSTATAKTSTRLKGKARKQAREATSTPTATSSTQQRKHCVKIKDFARLAKVIADSTEPRVKVPKAFTYRLRRAINQRKFLRTWYSAQGQATRSADIHDGHEHFIGVLEQVAKLLRPNEAPSTEAEAGTDDTSTSFANMFEGLHIEEPVDNSKDEQSDSMPDVAGEGEFTSELGTNKDEALTALMWLYIDVHRIRKLIQGLWRLYRQGDVDLAAVSITTNTAIDFVRSLEDDFATAFTDSGRDSLCGRLCLYCAYQQDPDNVGVTPDFPYEPCLLFVQKITATLLRDFVKDPSDYVPGVSPQYTELYDPHADWATMATKERIFHHFKMAMGVIPEFLVLERGSKSVEAEHGIVRGLRDLKQRKSPLLWLDFALQVFLDARHILREHVDLAFADLCQGAESIVGDIEEVLDFHADVKVKDRPMQNDDSLRQVLDLIARWTKEDSVESIRKDLLKDESAYDHLEPFYLLRRDPLWCGLLLYKFRLVAYEGAIVTANSWFSILSGAHFYNLLRQTGPLRREWTDMETALKAQSSAKLFIGDPPSSPTDCTIRFLMALGLSPTALARNRRNSDIRLNQDKAKKLKTQSPVYWIFKHCYCDNSGRVDFQPSDFEKILQKTSKSKDETAAVVKPNDGIDMCHLLLRLCSALHLETKEVTFNYFDLHIQCWKLFRRLRDSLGDRFPDWSSYPHGEEHLPTLPYFLMSELVMPSTGNKSALRGLVDEAGRIVDDVVVSEGDRASRRQAWLLGRSVIVRQMAGRGTL</sequence>
<dbReference type="PANTHER" id="PTHR38795">
    <property type="entry name" value="DUF6604 DOMAIN-CONTAINING PROTEIN"/>
    <property type="match status" value="1"/>
</dbReference>
<proteinExistence type="predicted"/>
<keyword evidence="4" id="KW-1185">Reference proteome</keyword>
<dbReference type="Proteomes" id="UP000799537">
    <property type="component" value="Unassembled WGS sequence"/>
</dbReference>
<feature type="region of interest" description="Disordered" evidence="1">
    <location>
        <begin position="42"/>
        <end position="74"/>
    </location>
</feature>
<dbReference type="AlphaFoldDB" id="A0A6A6CLB3"/>
<accession>A0A6A6CLB3</accession>